<reference evidence="2" key="1">
    <citation type="submission" date="2017-04" db="EMBL/GenBank/DDBJ databases">
        <authorList>
            <person name="Varghese N."/>
            <person name="Submissions S."/>
        </authorList>
    </citation>
    <scope>NUCLEOTIDE SEQUENCE [LARGE SCALE GENOMIC DNA]</scope>
    <source>
        <strain evidence="2">DSM 4125</strain>
    </source>
</reference>
<name>A0A1X7K7K7_9BACT</name>
<gene>
    <name evidence="1" type="ORF">SAMN05661096_02425</name>
</gene>
<dbReference type="AlphaFoldDB" id="A0A1X7K7K7"/>
<dbReference type="Gene3D" id="2.60.40.2030">
    <property type="match status" value="1"/>
</dbReference>
<proteinExistence type="predicted"/>
<organism evidence="1 2">
    <name type="scientific">Marivirga sericea</name>
    <dbReference type="NCBI Taxonomy" id="1028"/>
    <lineage>
        <taxon>Bacteria</taxon>
        <taxon>Pseudomonadati</taxon>
        <taxon>Bacteroidota</taxon>
        <taxon>Cytophagia</taxon>
        <taxon>Cytophagales</taxon>
        <taxon>Marivirgaceae</taxon>
        <taxon>Marivirga</taxon>
    </lineage>
</organism>
<dbReference type="RefSeq" id="WP_085517501.1">
    <property type="nucleotide sequence ID" value="NZ_FXAW01000004.1"/>
</dbReference>
<evidence type="ECO:0008006" key="3">
    <source>
        <dbReference type="Google" id="ProtNLM"/>
    </source>
</evidence>
<dbReference type="InterPro" id="IPR038081">
    <property type="entry name" value="CalX-like_sf"/>
</dbReference>
<accession>A0A1X7K7K7</accession>
<dbReference type="PROSITE" id="PS51257">
    <property type="entry name" value="PROKAR_LIPOPROTEIN"/>
    <property type="match status" value="1"/>
</dbReference>
<dbReference type="SUPFAM" id="SSF141072">
    <property type="entry name" value="CalX-like"/>
    <property type="match status" value="1"/>
</dbReference>
<dbReference type="EMBL" id="FXAW01000004">
    <property type="protein sequence ID" value="SMG36292.1"/>
    <property type="molecule type" value="Genomic_DNA"/>
</dbReference>
<sequence>MKKILYIVYIVALVPFLTGCFEEPGTSKLITDFTDQGFVEIVEANGGASPTKNFIAVPDGQNVASSITVSFGGAVSNSAVELTYEVDSEASTAVEGVDFEMISESTITIPAGEYTAPINFEVSDDNLQVDNPVTIVFRITNASVPILEEYAEATVTLAVSCPAPDAIFGTYNVVTTGTTPAEAEGVTNVVEITSVDGSDTQLQFSDVTGGLYKNHYESADNPGIVNYVCGDLVMVDQDDTVYGGDVFNGTGSYDASTGQLTLSWSNGFGDAGITVLTKQ</sequence>
<protein>
    <recommendedName>
        <fullName evidence="3">Calx-beta domain-containing protein</fullName>
    </recommendedName>
</protein>
<keyword evidence="2" id="KW-1185">Reference proteome</keyword>
<dbReference type="OrthoDB" id="820155at2"/>
<dbReference type="Proteomes" id="UP000193804">
    <property type="component" value="Unassembled WGS sequence"/>
</dbReference>
<evidence type="ECO:0000313" key="1">
    <source>
        <dbReference type="EMBL" id="SMG36292.1"/>
    </source>
</evidence>
<evidence type="ECO:0000313" key="2">
    <source>
        <dbReference type="Proteomes" id="UP000193804"/>
    </source>
</evidence>